<dbReference type="GO" id="GO:0005524">
    <property type="term" value="F:ATP binding"/>
    <property type="evidence" value="ECO:0007669"/>
    <property type="project" value="UniProtKB-KW"/>
</dbReference>
<dbReference type="PROSITE" id="PS50045">
    <property type="entry name" value="SIGMA54_INTERACT_4"/>
    <property type="match status" value="1"/>
</dbReference>
<dbReference type="OrthoDB" id="9761705at2"/>
<evidence type="ECO:0000256" key="5">
    <source>
        <dbReference type="SAM" id="MobiDB-lite"/>
    </source>
</evidence>
<dbReference type="InterPro" id="IPR025662">
    <property type="entry name" value="Sigma_54_int_dom_ATP-bd_1"/>
</dbReference>
<keyword evidence="8" id="KW-1185">Reference proteome</keyword>
<accession>A0A158IPK7</accession>
<dbReference type="Pfam" id="PF25601">
    <property type="entry name" value="AAA_lid_14"/>
    <property type="match status" value="1"/>
</dbReference>
<dbReference type="Proteomes" id="UP000054770">
    <property type="component" value="Unassembled WGS sequence"/>
</dbReference>
<gene>
    <name evidence="7" type="ORF">AWB68_02900</name>
</gene>
<dbReference type="InterPro" id="IPR027417">
    <property type="entry name" value="P-loop_NTPase"/>
</dbReference>
<dbReference type="Gene3D" id="3.40.50.300">
    <property type="entry name" value="P-loop containing nucleotide triphosphate hydrolases"/>
    <property type="match status" value="1"/>
</dbReference>
<sequence length="354" mass="38996">MQATPLVASTFWSPCTTHALLGNTEAMRSAKAFVLKVARSEINVLLTGETGTGKECVAQSIHRQSARSNGPFMPVNCAALPDALLESELFGFERGAFTGAQAAYEGKFRAAKGGTLFLDEIGEMSLYAQAKILRALESREVYPLGSKRAIALDVRVVAATNQDLGELVAANRFRKDLYYRLNVARIHLPPLRERRADIPMLLRHFLSEMNARHAQGVREFTAAALSCVMNHDWPGNVRELRNLLEVVFVDPPEHTVDLCHLPDSLRTTTGPAAADVTRLERSRILSALIAAQWNKTLAARELRCSRMTLYRKMSRYGIAESSPSQVRQRVTPAVTPHKAPDAGPPRCAGVTSHR</sequence>
<evidence type="ECO:0000256" key="1">
    <source>
        <dbReference type="ARBA" id="ARBA00022741"/>
    </source>
</evidence>
<keyword evidence="1" id="KW-0547">Nucleotide-binding</keyword>
<dbReference type="GO" id="GO:0043565">
    <property type="term" value="F:sequence-specific DNA binding"/>
    <property type="evidence" value="ECO:0007669"/>
    <property type="project" value="InterPro"/>
</dbReference>
<dbReference type="AlphaFoldDB" id="A0A158IPK7"/>
<evidence type="ECO:0000256" key="3">
    <source>
        <dbReference type="ARBA" id="ARBA00023015"/>
    </source>
</evidence>
<dbReference type="Gene3D" id="1.10.10.60">
    <property type="entry name" value="Homeodomain-like"/>
    <property type="match status" value="1"/>
</dbReference>
<feature type="region of interest" description="Disordered" evidence="5">
    <location>
        <begin position="320"/>
        <end position="354"/>
    </location>
</feature>
<evidence type="ECO:0000313" key="7">
    <source>
        <dbReference type="EMBL" id="SAL58487.1"/>
    </source>
</evidence>
<keyword evidence="4" id="KW-0804">Transcription</keyword>
<dbReference type="Gene3D" id="1.10.8.60">
    <property type="match status" value="1"/>
</dbReference>
<dbReference type="EMBL" id="FCON02000026">
    <property type="protein sequence ID" value="SAL58487.1"/>
    <property type="molecule type" value="Genomic_DNA"/>
</dbReference>
<dbReference type="GO" id="GO:0006355">
    <property type="term" value="P:regulation of DNA-templated transcription"/>
    <property type="evidence" value="ECO:0007669"/>
    <property type="project" value="InterPro"/>
</dbReference>
<comment type="caution">
    <text evidence="7">The sequence shown here is derived from an EMBL/GenBank/DDBJ whole genome shotgun (WGS) entry which is preliminary data.</text>
</comment>
<dbReference type="InterPro" id="IPR003593">
    <property type="entry name" value="AAA+_ATPase"/>
</dbReference>
<dbReference type="PROSITE" id="PS00675">
    <property type="entry name" value="SIGMA54_INTERACT_1"/>
    <property type="match status" value="1"/>
</dbReference>
<dbReference type="CDD" id="cd00009">
    <property type="entry name" value="AAA"/>
    <property type="match status" value="1"/>
</dbReference>
<dbReference type="PANTHER" id="PTHR32071">
    <property type="entry name" value="TRANSCRIPTIONAL REGULATORY PROTEIN"/>
    <property type="match status" value="1"/>
</dbReference>
<feature type="domain" description="Sigma-54 factor interaction" evidence="6">
    <location>
        <begin position="20"/>
        <end position="249"/>
    </location>
</feature>
<dbReference type="InterPro" id="IPR009057">
    <property type="entry name" value="Homeodomain-like_sf"/>
</dbReference>
<evidence type="ECO:0000256" key="2">
    <source>
        <dbReference type="ARBA" id="ARBA00022840"/>
    </source>
</evidence>
<proteinExistence type="predicted"/>
<organism evidence="7 8">
    <name type="scientific">Caballeronia choica</name>
    <dbReference type="NCBI Taxonomy" id="326476"/>
    <lineage>
        <taxon>Bacteria</taxon>
        <taxon>Pseudomonadati</taxon>
        <taxon>Pseudomonadota</taxon>
        <taxon>Betaproteobacteria</taxon>
        <taxon>Burkholderiales</taxon>
        <taxon>Burkholderiaceae</taxon>
        <taxon>Caballeronia</taxon>
    </lineage>
</organism>
<dbReference type="SUPFAM" id="SSF52540">
    <property type="entry name" value="P-loop containing nucleoside triphosphate hydrolases"/>
    <property type="match status" value="1"/>
</dbReference>
<evidence type="ECO:0000313" key="8">
    <source>
        <dbReference type="Proteomes" id="UP000054770"/>
    </source>
</evidence>
<dbReference type="InterPro" id="IPR025944">
    <property type="entry name" value="Sigma_54_int_dom_CS"/>
</dbReference>
<name>A0A158IPK7_9BURK</name>
<dbReference type="PROSITE" id="PS00688">
    <property type="entry name" value="SIGMA54_INTERACT_3"/>
    <property type="match status" value="1"/>
</dbReference>
<dbReference type="InterPro" id="IPR002197">
    <property type="entry name" value="HTH_Fis"/>
</dbReference>
<keyword evidence="2" id="KW-0067">ATP-binding</keyword>
<evidence type="ECO:0000256" key="4">
    <source>
        <dbReference type="ARBA" id="ARBA00023163"/>
    </source>
</evidence>
<dbReference type="PRINTS" id="PR01590">
    <property type="entry name" value="HTHFIS"/>
</dbReference>
<reference evidence="7" key="1">
    <citation type="submission" date="2016-01" db="EMBL/GenBank/DDBJ databases">
        <authorList>
            <person name="Peeters C."/>
        </authorList>
    </citation>
    <scope>NUCLEOTIDE SEQUENCE [LARGE SCALE GENOMIC DNA]</scope>
    <source>
        <strain evidence="7">LMG 22940</strain>
    </source>
</reference>
<evidence type="ECO:0000259" key="6">
    <source>
        <dbReference type="PROSITE" id="PS50045"/>
    </source>
</evidence>
<keyword evidence="3" id="KW-0805">Transcription regulation</keyword>
<dbReference type="SMART" id="SM00382">
    <property type="entry name" value="AAA"/>
    <property type="match status" value="1"/>
</dbReference>
<dbReference type="FunFam" id="3.40.50.300:FF:000006">
    <property type="entry name" value="DNA-binding transcriptional regulator NtrC"/>
    <property type="match status" value="1"/>
</dbReference>
<dbReference type="Pfam" id="PF02954">
    <property type="entry name" value="HTH_8"/>
    <property type="match status" value="1"/>
</dbReference>
<dbReference type="InterPro" id="IPR058031">
    <property type="entry name" value="AAA_lid_NorR"/>
</dbReference>
<dbReference type="Pfam" id="PF00158">
    <property type="entry name" value="Sigma54_activat"/>
    <property type="match status" value="1"/>
</dbReference>
<dbReference type="InterPro" id="IPR002078">
    <property type="entry name" value="Sigma_54_int"/>
</dbReference>
<protein>
    <submittedName>
        <fullName evidence="7">Sigma-54 interaction domain protein</fullName>
    </submittedName>
</protein>
<dbReference type="SUPFAM" id="SSF46689">
    <property type="entry name" value="Homeodomain-like"/>
    <property type="match status" value="1"/>
</dbReference>